<dbReference type="InterPro" id="IPR003609">
    <property type="entry name" value="Pan_app"/>
</dbReference>
<dbReference type="GO" id="GO:0005615">
    <property type="term" value="C:extracellular space"/>
    <property type="evidence" value="ECO:0007669"/>
    <property type="project" value="InterPro"/>
</dbReference>
<dbReference type="Pfam" id="PF11974">
    <property type="entry name" value="bMG3"/>
    <property type="match status" value="1"/>
</dbReference>
<evidence type="ECO:0000256" key="2">
    <source>
        <dbReference type="ARBA" id="ARBA00022729"/>
    </source>
</evidence>
<name>A0A7W6H113_9RHOB</name>
<dbReference type="SMART" id="SM01359">
    <property type="entry name" value="A2M_N_2"/>
    <property type="match status" value="1"/>
</dbReference>
<dbReference type="Pfam" id="PF17973">
    <property type="entry name" value="bMG10"/>
    <property type="match status" value="1"/>
</dbReference>
<dbReference type="PIRSF" id="PIRSF038980">
    <property type="entry name" value="A2M_bac"/>
    <property type="match status" value="1"/>
</dbReference>
<dbReference type="GO" id="GO:0004866">
    <property type="term" value="F:endopeptidase inhibitor activity"/>
    <property type="evidence" value="ECO:0007669"/>
    <property type="project" value="InterPro"/>
</dbReference>
<reference evidence="8 9" key="1">
    <citation type="submission" date="2020-08" db="EMBL/GenBank/DDBJ databases">
        <title>Genomic Encyclopedia of Type Strains, Phase IV (KMG-IV): sequencing the most valuable type-strain genomes for metagenomic binning, comparative biology and taxonomic classification.</title>
        <authorList>
            <person name="Goeker M."/>
        </authorList>
    </citation>
    <scope>NUCLEOTIDE SEQUENCE [LARGE SCALE GENOMIC DNA]</scope>
    <source>
        <strain evidence="8 9">DSM 102234</strain>
    </source>
</reference>
<dbReference type="InterPro" id="IPR041203">
    <property type="entry name" value="Bact_A2M_MG5"/>
</dbReference>
<dbReference type="Gene3D" id="3.50.4.10">
    <property type="entry name" value="Hepatocyte Growth Factor"/>
    <property type="match status" value="1"/>
</dbReference>
<feature type="domain" description="Alpha-2-macroglobulin bait region" evidence="6">
    <location>
        <begin position="949"/>
        <end position="1094"/>
    </location>
</feature>
<evidence type="ECO:0000259" key="7">
    <source>
        <dbReference type="SMART" id="SM01360"/>
    </source>
</evidence>
<keyword evidence="9" id="KW-1185">Reference proteome</keyword>
<dbReference type="InterPro" id="IPR002890">
    <property type="entry name" value="MG2"/>
</dbReference>
<dbReference type="Pfam" id="PF00024">
    <property type="entry name" value="PAN_1"/>
    <property type="match status" value="1"/>
</dbReference>
<evidence type="ECO:0008006" key="10">
    <source>
        <dbReference type="Google" id="ProtNLM"/>
    </source>
</evidence>
<dbReference type="RefSeq" id="WP_184565140.1">
    <property type="nucleotide sequence ID" value="NZ_JACIEI010000005.1"/>
</dbReference>
<dbReference type="InterPro" id="IPR026284">
    <property type="entry name" value="A2MG_proteobact"/>
</dbReference>
<evidence type="ECO:0000256" key="3">
    <source>
        <dbReference type="ARBA" id="ARBA00022737"/>
    </source>
</evidence>
<dbReference type="InterPro" id="IPR021868">
    <property type="entry name" value="Alpha_2_Macroglob_MG3"/>
</dbReference>
<dbReference type="InterPro" id="IPR049120">
    <property type="entry name" value="A2M_bMG2"/>
</dbReference>
<dbReference type="Pfam" id="PF21142">
    <property type="entry name" value="A2M_bMG2"/>
    <property type="match status" value="1"/>
</dbReference>
<dbReference type="SMART" id="SM01419">
    <property type="entry name" value="Thiol-ester_cl"/>
    <property type="match status" value="1"/>
</dbReference>
<feature type="signal peptide" evidence="5">
    <location>
        <begin position="1"/>
        <end position="23"/>
    </location>
</feature>
<keyword evidence="2 5" id="KW-0732">Signal</keyword>
<dbReference type="InterPro" id="IPR001599">
    <property type="entry name" value="Macroglobln_a2"/>
</dbReference>
<dbReference type="CDD" id="cd01100">
    <property type="entry name" value="APPLE_Factor_XI_like"/>
    <property type="match status" value="1"/>
</dbReference>
<dbReference type="InterPro" id="IPR011626">
    <property type="entry name" value="Alpha-macroglobulin_TED"/>
</dbReference>
<dbReference type="PANTHER" id="PTHR40094">
    <property type="entry name" value="ALPHA-2-MACROGLOBULIN HOMOLOG"/>
    <property type="match status" value="1"/>
</dbReference>
<organism evidence="8 9">
    <name type="scientific">Sulfitobacter undariae</name>
    <dbReference type="NCBI Taxonomy" id="1563671"/>
    <lineage>
        <taxon>Bacteria</taxon>
        <taxon>Pseudomonadati</taxon>
        <taxon>Pseudomonadota</taxon>
        <taxon>Alphaproteobacteria</taxon>
        <taxon>Rhodobacterales</taxon>
        <taxon>Roseobacteraceae</taxon>
        <taxon>Sulfitobacter</taxon>
    </lineage>
</organism>
<dbReference type="SUPFAM" id="SSF48239">
    <property type="entry name" value="Terpenoid cyclases/Protein prenyltransferases"/>
    <property type="match status" value="1"/>
</dbReference>
<dbReference type="Pfam" id="PF07703">
    <property type="entry name" value="A2M_BRD"/>
    <property type="match status" value="1"/>
</dbReference>
<dbReference type="InterPro" id="IPR041462">
    <property type="entry name" value="Bact_A2M_MG6"/>
</dbReference>
<feature type="chain" id="PRO_5031389960" description="Apple domain-containing protein" evidence="5">
    <location>
        <begin position="24"/>
        <end position="1806"/>
    </location>
</feature>
<dbReference type="PANTHER" id="PTHR40094:SF1">
    <property type="entry name" value="UBIQUITIN DOMAIN-CONTAINING PROTEIN"/>
    <property type="match status" value="1"/>
</dbReference>
<proteinExistence type="inferred from homology"/>
<accession>A0A7W6H113</accession>
<comment type="caution">
    <text evidence="8">The sequence shown here is derived from an EMBL/GenBank/DDBJ whole genome shotgun (WGS) entry which is preliminary data.</text>
</comment>
<dbReference type="Pfam" id="PF17972">
    <property type="entry name" value="bMG5"/>
    <property type="match status" value="1"/>
</dbReference>
<keyword evidence="3" id="KW-0677">Repeat</keyword>
<dbReference type="InterPro" id="IPR008930">
    <property type="entry name" value="Terpenoid_cyclase/PrenylTrfase"/>
</dbReference>
<dbReference type="InterPro" id="IPR011625">
    <property type="entry name" value="A2M_N_BRD"/>
</dbReference>
<keyword evidence="4" id="KW-1015">Disulfide bond</keyword>
<dbReference type="Gene3D" id="1.50.10.20">
    <property type="match status" value="1"/>
</dbReference>
<protein>
    <recommendedName>
        <fullName evidence="10">Apple domain-containing protein</fullName>
    </recommendedName>
</protein>
<comment type="similarity">
    <text evidence="1">Belongs to the protease inhibitor I39 (alpha-2-macroglobulin) family. Bacterial alpha-2-macroglobulin subfamily.</text>
</comment>
<evidence type="ECO:0000256" key="4">
    <source>
        <dbReference type="ARBA" id="ARBA00023157"/>
    </source>
</evidence>
<feature type="domain" description="Alpha-2-macroglobulin" evidence="7">
    <location>
        <begin position="1157"/>
        <end position="1245"/>
    </location>
</feature>
<evidence type="ECO:0000256" key="1">
    <source>
        <dbReference type="ARBA" id="ARBA00010556"/>
    </source>
</evidence>
<dbReference type="Gene3D" id="2.60.40.1930">
    <property type="match status" value="1"/>
</dbReference>
<evidence type="ECO:0000256" key="5">
    <source>
        <dbReference type="SAM" id="SignalP"/>
    </source>
</evidence>
<gene>
    <name evidence="8" type="ORF">GGR95_001908</name>
</gene>
<evidence type="ECO:0000313" key="9">
    <source>
        <dbReference type="Proteomes" id="UP000530268"/>
    </source>
</evidence>
<dbReference type="Proteomes" id="UP000530268">
    <property type="component" value="Unassembled WGS sequence"/>
</dbReference>
<evidence type="ECO:0000259" key="6">
    <source>
        <dbReference type="SMART" id="SM01359"/>
    </source>
</evidence>
<sequence length="1806" mass="193289">MRILQCFAGALMWSIVSISAALAQTALPEHRYVYAPDTDFYGADLGQLFYTTQKSCMRACSAQTDCIGFTYNTKSKACFPKSEVSRTEYFDGAQSARKIQTSKVAQTLGAQRQAELVFLKAGDFAAARALVQENADRFPDNGFGLDDVSASIQSAIARSDTFTAARMIGTALAMTDRGELWTQFAWLAQRPKSDIPRDLANRLKREAVPAAINGYVRARSAEQQVTALELMARALEDNRRGRDMIGALRLANQLEPRAELQAALDAAIAKYGFRITGTRVDNNSARPRICAEFSESLVKAGTDYAPFVRLQDPTLVVEADDRTLCIEGVTHGTRYTATFRSGLPSASGEVLHKDVPITLYVRDRDPSVRFTSRAYVLPRSPEAALPIETVNTDTVEMKLRRVSDRNLLRAMQDSYFGKPLNKYEEDRFSSEIGQDVWAGTGVVQNTLNAAMTTRLPLTEALKDQPAGIYALTAGIKGADPYDNPAATQWFILTDLGLSTMSGTDGLHASVRNLGDATAREGVTLTLISRANAVLGEAVTDAEGRAHFPAGLTRGSGAAAPALLTAMDDGGDAAFLSLTDPAFDLSDRGVEGRPPAPPIDTFLTTDRGAYRVGETIFATVLTRDTLGRAVNGLPLVAVLSRPDGAEYSRTLTSNAVSGGHVFALPVGAQAPRGAWRLDVVADPADGPLASQTVLVEDFLPDRIEFDIALADTPIALGDMPTARVDARYLFGAPAADLEVEGELRLRATRRLEAHKGYLFGRYDEGFNTRTTYLDPARSDAQGIARLALKMPELSETPSQPLELALTTRMSEGSGRPVERQLQRALTPQTPLIGVKSNFDGVLSEGADAKFDLIVTKGEMPVQWTFNKVETRYQWYQSGGGWEWEPITRRIRVDSGEMTLGTMPKPLALPTQWGQYELLVEQTAAPFAVTSVSLASGWYGGDDASATPDFLAVSLDREAYAVGDTATLRIVAPEAGVAMISVLSNRVIEQQSLDVKAGETTVSLTVTEDWGNSAYVSAAVIRPMDVQAAMSPARSLGLAHATIEPDEKQLVVRLDAAAEVDGQAGILQVPVKIEGIKAGETAYVTLAAVDVGILNLTDFKAPDPSDHYFGQRRLGVEMRDVYGRLIDGLSGAMGSVRSGGDAVASAQLQSPPPTEELMAFFSGPVTVGADGSAMVEVTRPAFNGTIRLMAVAWSETAVGNATQDVIARDPVVITASLPRLLAPQDQSHLLLELIHTSGPSGVMKLEVFADAGIAMGAVPSEVNISESGTLRLPLDISAREIGDHDITVQLTTPQGVALRRVLRMPVRNNDPETATTRRFTLNPGEEFTFDNAALTGLRAGTANATLAAGPMARFDVPGLLRQLDRYPYGCTEQVTSAALPLLYLSSLAQDAGLGTPEDINAKIADGISRVMARQASNGGFGLWRAESGAFWLDAYVSDFLWRAQAQGHAVPPRALATALDNLRNRVNFAPDFDEGGEAIAYALLVLARAGAAQMGDLRYYADTKAAAFTTPMAAAQLGAALAAYGDPTRADRMFARAGTLLLQATDRSAWRDDFGSNLRDKAAVLTLAAEAGSNALALGPLSQSLRADGRNLSTQEAAQVVMAAHALGTSVTNSGIEVDGKLVTGPVVKRLSDADSTAVLVKNTSDAATDITLTSYGVPEVAPPAGGYGYTLNRRYFTLEGVAVEGPVAAGTRIVAVLSVQPFEKIGARLLIDDPLPGGFEIDNPNLLASGAVDALDWLKTVDPQNVEFRADRFIAAVDYTGTDAFQLAYVVRAITPGEYHHPAALVTDMYRPEYRAVTDTTRLTVTP</sequence>
<dbReference type="Pfam" id="PF01835">
    <property type="entry name" value="MG2"/>
    <property type="match status" value="1"/>
</dbReference>
<dbReference type="CDD" id="cd02891">
    <property type="entry name" value="A2M_like"/>
    <property type="match status" value="1"/>
</dbReference>
<dbReference type="InterPro" id="IPR041246">
    <property type="entry name" value="Bact_MG10"/>
</dbReference>
<dbReference type="EMBL" id="JACIEI010000005">
    <property type="protein sequence ID" value="MBB3994263.1"/>
    <property type="molecule type" value="Genomic_DNA"/>
</dbReference>
<dbReference type="SMART" id="SM01360">
    <property type="entry name" value="A2M"/>
    <property type="match status" value="1"/>
</dbReference>
<dbReference type="GO" id="GO:0006508">
    <property type="term" value="P:proteolysis"/>
    <property type="evidence" value="ECO:0007669"/>
    <property type="project" value="InterPro"/>
</dbReference>
<dbReference type="Pfam" id="PF17962">
    <property type="entry name" value="bMG6"/>
    <property type="match status" value="1"/>
</dbReference>
<dbReference type="InterPro" id="IPR051802">
    <property type="entry name" value="YfhM-like"/>
</dbReference>
<evidence type="ECO:0000313" key="8">
    <source>
        <dbReference type="EMBL" id="MBB3994263.1"/>
    </source>
</evidence>
<dbReference type="InterPro" id="IPR000177">
    <property type="entry name" value="Apple"/>
</dbReference>
<dbReference type="Pfam" id="PF07678">
    <property type="entry name" value="TED_complement"/>
    <property type="match status" value="1"/>
</dbReference>
<dbReference type="InterPro" id="IPR047565">
    <property type="entry name" value="Alpha-macroglob_thiol-ester_cl"/>
</dbReference>